<dbReference type="Pfam" id="PF07943">
    <property type="entry name" value="PBP5_C"/>
    <property type="match status" value="1"/>
</dbReference>
<evidence type="ECO:0000259" key="2">
    <source>
        <dbReference type="SMART" id="SM00936"/>
    </source>
</evidence>
<sequence>MKRSILTQPSAGDTRRSFFSRDLLSRMPRSFPRFTSALVALAAFFTFQSTQAATLLIDLESNQTILEEAPAAPVSAEPMLPLMAVYTALDIAKNTAFDLFENVPNPWSGKVQNRKDAAESPQTVEFATILQIALMNGSPDAVEAIAPSLGLTQAEFTQRMRMSAEKLGMTSSLFSYPCTNSEPCTSSAEDIAHLALALFRDFSISRIWAAQQRFTASGLPPQTTSNFLLIHSPAISGIFIAPDEKNSCAVVLSENPRNSGNRIRRLLAVELNAPDQKALRDRLSALFLRAWRDYETLRIYDKGTIVAQIPVFKGRVRKVAGVLNEDLFATLPREQMISNGSNAFDIRVSYSSPLVAPVAQGDLIAEVKIYADGREIANAPLAAAENVPLGGFWARFRDTLRIALDQDVLHP</sequence>
<dbReference type="SUPFAM" id="SSF69189">
    <property type="entry name" value="Penicillin-binding protein associated domain"/>
    <property type="match status" value="1"/>
</dbReference>
<dbReference type="GO" id="GO:0006508">
    <property type="term" value="P:proteolysis"/>
    <property type="evidence" value="ECO:0007669"/>
    <property type="project" value="InterPro"/>
</dbReference>
<dbReference type="InterPro" id="IPR012907">
    <property type="entry name" value="Peptidase_S11_C"/>
</dbReference>
<feature type="domain" description="Peptidase S11 D-Ala-D-Ala carboxypeptidase A C-terminal" evidence="2">
    <location>
        <begin position="294"/>
        <end position="389"/>
    </location>
</feature>
<dbReference type="EMBL" id="WEHX01000001">
    <property type="protein sequence ID" value="KAB7663284.1"/>
    <property type="molecule type" value="Genomic_DNA"/>
</dbReference>
<keyword evidence="3" id="KW-0645">Protease</keyword>
<dbReference type="InterPro" id="IPR001967">
    <property type="entry name" value="Peptidase_S11_N"/>
</dbReference>
<name>A0A6I1EWR0_9BURK</name>
<protein>
    <submittedName>
        <fullName evidence="3">D-alanyl-D-alanine carboxypeptidase</fullName>
    </submittedName>
</protein>
<keyword evidence="3" id="KW-0121">Carboxypeptidase</keyword>
<dbReference type="InterPro" id="IPR015956">
    <property type="entry name" value="Peniciliin-bd_prot_C_sf"/>
</dbReference>
<dbReference type="AlphaFoldDB" id="A0A6I1EWR0"/>
<dbReference type="InterPro" id="IPR012338">
    <property type="entry name" value="Beta-lactam/transpept-like"/>
</dbReference>
<dbReference type="Gene3D" id="2.60.410.10">
    <property type="entry name" value="D-Ala-D-Ala carboxypeptidase, C-terminal domain"/>
    <property type="match status" value="1"/>
</dbReference>
<comment type="function">
    <text evidence="1">Removes C-terminal D-alanyl residues from sugar-peptide cell wall precursors.</text>
</comment>
<accession>A0A6I1EWR0</accession>
<dbReference type="SUPFAM" id="SSF56601">
    <property type="entry name" value="beta-lactamase/transpeptidase-like"/>
    <property type="match status" value="1"/>
</dbReference>
<gene>
    <name evidence="3" type="ORF">GBM95_00100</name>
</gene>
<comment type="caution">
    <text evidence="3">The sequence shown here is derived from an EMBL/GenBank/DDBJ whole genome shotgun (WGS) entry which is preliminary data.</text>
</comment>
<organism evidence="3 4">
    <name type="scientific">Sutterella seckii</name>
    <dbReference type="NCBI Taxonomy" id="1944635"/>
    <lineage>
        <taxon>Bacteria</taxon>
        <taxon>Pseudomonadati</taxon>
        <taxon>Pseudomonadota</taxon>
        <taxon>Betaproteobacteria</taxon>
        <taxon>Burkholderiales</taxon>
        <taxon>Sutterellaceae</taxon>
        <taxon>Sutterella</taxon>
    </lineage>
</organism>
<dbReference type="Gene3D" id="3.40.710.10">
    <property type="entry name" value="DD-peptidase/beta-lactamase superfamily"/>
    <property type="match status" value="1"/>
</dbReference>
<evidence type="ECO:0000256" key="1">
    <source>
        <dbReference type="ARBA" id="ARBA00003217"/>
    </source>
</evidence>
<dbReference type="RefSeq" id="WP_152157220.1">
    <property type="nucleotide sequence ID" value="NZ_WEHX01000001.1"/>
</dbReference>
<keyword evidence="3" id="KW-0378">Hydrolase</keyword>
<dbReference type="Proteomes" id="UP000430564">
    <property type="component" value="Unassembled WGS sequence"/>
</dbReference>
<proteinExistence type="predicted"/>
<dbReference type="GO" id="GO:0009002">
    <property type="term" value="F:serine-type D-Ala-D-Ala carboxypeptidase activity"/>
    <property type="evidence" value="ECO:0007669"/>
    <property type="project" value="InterPro"/>
</dbReference>
<dbReference type="Pfam" id="PF00768">
    <property type="entry name" value="Peptidase_S11"/>
    <property type="match status" value="1"/>
</dbReference>
<evidence type="ECO:0000313" key="4">
    <source>
        <dbReference type="Proteomes" id="UP000430564"/>
    </source>
</evidence>
<evidence type="ECO:0000313" key="3">
    <source>
        <dbReference type="EMBL" id="KAB7663284.1"/>
    </source>
</evidence>
<reference evidence="3 4" key="1">
    <citation type="submission" date="2019-10" db="EMBL/GenBank/DDBJ databases">
        <title>Genome diversity of Sutterella seckii.</title>
        <authorList>
            <person name="Chaplin A.V."/>
            <person name="Sokolova S.R."/>
            <person name="Mosin K.A."/>
            <person name="Ivanova E.L."/>
            <person name="Kochetkova T.O."/>
            <person name="Goltsov A.Y."/>
            <person name="Trofimov D.Y."/>
            <person name="Efimov B.A."/>
        </authorList>
    </citation>
    <scope>NUCLEOTIDE SEQUENCE [LARGE SCALE GENOMIC DNA]</scope>
    <source>
        <strain evidence="3 4">ASD393</strain>
    </source>
</reference>
<dbReference type="OrthoDB" id="9156221at2"/>
<dbReference type="SMART" id="SM00936">
    <property type="entry name" value="PBP5_C"/>
    <property type="match status" value="1"/>
</dbReference>
<dbReference type="InterPro" id="IPR037167">
    <property type="entry name" value="Peptidase_S11_C_sf"/>
</dbReference>